<proteinExistence type="predicted"/>
<evidence type="ECO:0000313" key="2">
    <source>
        <dbReference type="EMBL" id="KAF2743816.1"/>
    </source>
</evidence>
<dbReference type="AlphaFoldDB" id="A0A6A6V1W7"/>
<protein>
    <submittedName>
        <fullName evidence="2">Uncharacterized protein</fullName>
    </submittedName>
</protein>
<feature type="signal peptide" evidence="1">
    <location>
        <begin position="1"/>
        <end position="21"/>
    </location>
</feature>
<gene>
    <name evidence="2" type="ORF">M011DRAFT_409809</name>
</gene>
<dbReference type="SUPFAM" id="SSF51445">
    <property type="entry name" value="(Trans)glycosidases"/>
    <property type="match status" value="1"/>
</dbReference>
<feature type="chain" id="PRO_5025406202" evidence="1">
    <location>
        <begin position="22"/>
        <end position="603"/>
    </location>
</feature>
<evidence type="ECO:0000313" key="3">
    <source>
        <dbReference type="Proteomes" id="UP000799440"/>
    </source>
</evidence>
<reference evidence="2" key="1">
    <citation type="journal article" date="2020" name="Stud. Mycol.">
        <title>101 Dothideomycetes genomes: a test case for predicting lifestyles and emergence of pathogens.</title>
        <authorList>
            <person name="Haridas S."/>
            <person name="Albert R."/>
            <person name="Binder M."/>
            <person name="Bloem J."/>
            <person name="Labutti K."/>
            <person name="Salamov A."/>
            <person name="Andreopoulos B."/>
            <person name="Baker S."/>
            <person name="Barry K."/>
            <person name="Bills G."/>
            <person name="Bluhm B."/>
            <person name="Cannon C."/>
            <person name="Castanera R."/>
            <person name="Culley D."/>
            <person name="Daum C."/>
            <person name="Ezra D."/>
            <person name="Gonzalez J."/>
            <person name="Henrissat B."/>
            <person name="Kuo A."/>
            <person name="Liang C."/>
            <person name="Lipzen A."/>
            <person name="Lutzoni F."/>
            <person name="Magnuson J."/>
            <person name="Mondo S."/>
            <person name="Nolan M."/>
            <person name="Ohm R."/>
            <person name="Pangilinan J."/>
            <person name="Park H.-J."/>
            <person name="Ramirez L."/>
            <person name="Alfaro M."/>
            <person name="Sun H."/>
            <person name="Tritt A."/>
            <person name="Yoshinaga Y."/>
            <person name="Zwiers L.-H."/>
            <person name="Turgeon B."/>
            <person name="Goodwin S."/>
            <person name="Spatafora J."/>
            <person name="Crous P."/>
            <person name="Grigoriev I."/>
        </authorList>
    </citation>
    <scope>NUCLEOTIDE SEQUENCE</scope>
    <source>
        <strain evidence="2">CBS 119925</strain>
    </source>
</reference>
<dbReference type="EMBL" id="MU006594">
    <property type="protein sequence ID" value="KAF2743816.1"/>
    <property type="molecule type" value="Genomic_DNA"/>
</dbReference>
<dbReference type="InterPro" id="IPR017853">
    <property type="entry name" value="GH"/>
</dbReference>
<keyword evidence="1" id="KW-0732">Signal</keyword>
<dbReference type="Gene3D" id="3.20.20.80">
    <property type="entry name" value="Glycosidases"/>
    <property type="match status" value="1"/>
</dbReference>
<organism evidence="2 3">
    <name type="scientific">Sporormia fimetaria CBS 119925</name>
    <dbReference type="NCBI Taxonomy" id="1340428"/>
    <lineage>
        <taxon>Eukaryota</taxon>
        <taxon>Fungi</taxon>
        <taxon>Dikarya</taxon>
        <taxon>Ascomycota</taxon>
        <taxon>Pezizomycotina</taxon>
        <taxon>Dothideomycetes</taxon>
        <taxon>Pleosporomycetidae</taxon>
        <taxon>Pleosporales</taxon>
        <taxon>Sporormiaceae</taxon>
        <taxon>Sporormia</taxon>
    </lineage>
</organism>
<keyword evidence="3" id="KW-1185">Reference proteome</keyword>
<name>A0A6A6V1W7_9PLEO</name>
<evidence type="ECO:0000256" key="1">
    <source>
        <dbReference type="SAM" id="SignalP"/>
    </source>
</evidence>
<sequence>MITALFLHYLLSFLRIPTVVSEDHPFNNPPGVDIWCGKAYRATNSSFDPGGRLSPPRARDQFLKLDLRIYPRYNFYTSSERTASFIVDTPVQHVSGLLFKNETWEKGGGKKPLTELMLRVANTRTNRVLVNWVKIPVNAFGTEIEFDLSSMPADIQHPWHVHAIAASPDAALQTFYSGTTVRVLPERNDTGSMTRIDYLHGGLQVKSSLTNNEWKPLYSYGFYTSWDWIKSTLTDTSATKTLHTYRSNGYNLIHPVPPGDSDPFDATLFEQFLTICDSLSLYVMYDMRHTYQNTTSMTTQLSRLQNHPSLLLYYTADEPDGHGDPLNATALAYNHIRKLDPYHPISLVLNCANFYFAEYSSGADILLEDTYPIAVNTSFSTVYNTPCNTTYGCCGCDNCHANNPAYPSYTTNAFLDIIERVQDLQRYQEWLGAHAKKPIWGVPQAFFDRGSFWERWPSEAESAVMAVLRLNHGAMGIVGWVYPTSEGIERVSGRLAGVVTGERVGAYTLGVRRVRVQVLGAEGRVDVSAWVGERGVLISYVFVSYEALDEVVEFVLPGFGDGERVVESLWGGEGWEVVGGETRLRKRGLVPLDVGILEVRFLD</sequence>
<dbReference type="OrthoDB" id="2338662at2759"/>
<accession>A0A6A6V1W7</accession>
<dbReference type="Proteomes" id="UP000799440">
    <property type="component" value="Unassembled WGS sequence"/>
</dbReference>